<dbReference type="CDD" id="cd04301">
    <property type="entry name" value="NAT_SF"/>
    <property type="match status" value="1"/>
</dbReference>
<dbReference type="PROSITE" id="PS51186">
    <property type="entry name" value="GNAT"/>
    <property type="match status" value="1"/>
</dbReference>
<evidence type="ECO:0000313" key="7">
    <source>
        <dbReference type="Proteomes" id="UP000198956"/>
    </source>
</evidence>
<proteinExistence type="inferred from homology"/>
<dbReference type="OrthoDB" id="9794566at2"/>
<evidence type="ECO:0000256" key="1">
    <source>
        <dbReference type="ARBA" id="ARBA00005395"/>
    </source>
</evidence>
<dbReference type="Pfam" id="PF00583">
    <property type="entry name" value="Acetyltransf_1"/>
    <property type="match status" value="1"/>
</dbReference>
<keyword evidence="4" id="KW-0012">Acyltransferase</keyword>
<keyword evidence="3 6" id="KW-0808">Transferase</keyword>
<dbReference type="EMBL" id="FNDE01000017">
    <property type="protein sequence ID" value="SDH22491.1"/>
    <property type="molecule type" value="Genomic_DNA"/>
</dbReference>
<comment type="similarity">
    <text evidence="1">Belongs to the acetyltransferase family. RimI subfamily.</text>
</comment>
<keyword evidence="6" id="KW-0687">Ribonucleoprotein</keyword>
<evidence type="ECO:0000256" key="2">
    <source>
        <dbReference type="ARBA" id="ARBA00022490"/>
    </source>
</evidence>
<evidence type="ECO:0000256" key="4">
    <source>
        <dbReference type="ARBA" id="ARBA00023315"/>
    </source>
</evidence>
<dbReference type="AlphaFoldDB" id="A0A1G8ANC6"/>
<reference evidence="6 7" key="1">
    <citation type="submission" date="2016-10" db="EMBL/GenBank/DDBJ databases">
        <authorList>
            <person name="de Groot N.N."/>
        </authorList>
    </citation>
    <scope>NUCLEOTIDE SEQUENCE [LARGE SCALE GENOMIC DNA]</scope>
    <source>
        <strain evidence="6 7">L 420-91</strain>
    </source>
</reference>
<gene>
    <name evidence="6" type="ORF">SAMN04489735_101713</name>
</gene>
<dbReference type="PANTHER" id="PTHR43420:SF44">
    <property type="entry name" value="ACETYLTRANSFERASE YPEA"/>
    <property type="match status" value="1"/>
</dbReference>
<dbReference type="NCBIfam" id="TIGR01575">
    <property type="entry name" value="rimI"/>
    <property type="match status" value="1"/>
</dbReference>
<evidence type="ECO:0000313" key="6">
    <source>
        <dbReference type="EMBL" id="SDH22491.1"/>
    </source>
</evidence>
<dbReference type="InterPro" id="IPR050680">
    <property type="entry name" value="YpeA/RimI_acetyltransf"/>
</dbReference>
<dbReference type="InterPro" id="IPR000182">
    <property type="entry name" value="GNAT_dom"/>
</dbReference>
<sequence>MEQEFMIRRMEMKDLDDIEEVEQLSFPTPWSRESFINELKNNVFARYFVIEKDKRVIGYGGMWLVLDEAHITNIAIHPDYRGLRLGERLMRRLMGLAIRSGAASMTLEVRKSNEVAQRLYRKLGFVEEGVRPGYYTDNGEDAIIMWATLKENICETETFDL</sequence>
<accession>A0A1G8ANC6</accession>
<feature type="domain" description="N-acetyltransferase" evidence="5">
    <location>
        <begin position="5"/>
        <end position="150"/>
    </location>
</feature>
<dbReference type="GO" id="GO:0008080">
    <property type="term" value="F:N-acetyltransferase activity"/>
    <property type="evidence" value="ECO:0007669"/>
    <property type="project" value="InterPro"/>
</dbReference>
<keyword evidence="6" id="KW-0689">Ribosomal protein</keyword>
<dbReference type="RefSeq" id="WP_091260568.1">
    <property type="nucleotide sequence ID" value="NZ_FNDE01000017.1"/>
</dbReference>
<dbReference type="Proteomes" id="UP000198956">
    <property type="component" value="Unassembled WGS sequence"/>
</dbReference>
<dbReference type="Gene3D" id="3.40.630.30">
    <property type="match status" value="1"/>
</dbReference>
<name>A0A1G8ANC6_ANETH</name>
<keyword evidence="2" id="KW-0963">Cytoplasm</keyword>
<dbReference type="SUPFAM" id="SSF55729">
    <property type="entry name" value="Acyl-CoA N-acyltransferases (Nat)"/>
    <property type="match status" value="1"/>
</dbReference>
<dbReference type="InterPro" id="IPR016181">
    <property type="entry name" value="Acyl_CoA_acyltransferase"/>
</dbReference>
<dbReference type="PANTHER" id="PTHR43420">
    <property type="entry name" value="ACETYLTRANSFERASE"/>
    <property type="match status" value="1"/>
</dbReference>
<dbReference type="InterPro" id="IPR006464">
    <property type="entry name" value="AcTrfase_RimI/Ard1"/>
</dbReference>
<protein>
    <submittedName>
        <fullName evidence="6">[SSU ribosomal protein S18P]-alanine acetyltransferase</fullName>
    </submittedName>
</protein>
<organism evidence="6 7">
    <name type="scientific">Aneurinibacillus thermoaerophilus</name>
    <dbReference type="NCBI Taxonomy" id="143495"/>
    <lineage>
        <taxon>Bacteria</taxon>
        <taxon>Bacillati</taxon>
        <taxon>Bacillota</taxon>
        <taxon>Bacilli</taxon>
        <taxon>Bacillales</taxon>
        <taxon>Paenibacillaceae</taxon>
        <taxon>Aneurinibacillus group</taxon>
        <taxon>Aneurinibacillus</taxon>
    </lineage>
</organism>
<evidence type="ECO:0000256" key="3">
    <source>
        <dbReference type="ARBA" id="ARBA00022679"/>
    </source>
</evidence>
<evidence type="ECO:0000259" key="5">
    <source>
        <dbReference type="PROSITE" id="PS51186"/>
    </source>
</evidence>
<dbReference type="GO" id="GO:0005840">
    <property type="term" value="C:ribosome"/>
    <property type="evidence" value="ECO:0007669"/>
    <property type="project" value="UniProtKB-KW"/>
</dbReference>